<dbReference type="Pfam" id="PF17667">
    <property type="entry name" value="Pkinase_fungal"/>
    <property type="match status" value="1"/>
</dbReference>
<evidence type="ECO:0000313" key="3">
    <source>
        <dbReference type="Proteomes" id="UP000054988"/>
    </source>
</evidence>
<dbReference type="GO" id="GO:0005524">
    <property type="term" value="F:ATP binding"/>
    <property type="evidence" value="ECO:0007669"/>
    <property type="project" value="InterPro"/>
</dbReference>
<dbReference type="InterPro" id="IPR000719">
    <property type="entry name" value="Prot_kinase_dom"/>
</dbReference>
<comment type="caution">
    <text evidence="2">The sequence shown here is derived from an EMBL/GenBank/DDBJ whole genome shotgun (WGS) entry which is preliminary data.</text>
</comment>
<dbReference type="InterPro" id="IPR040976">
    <property type="entry name" value="Pkinase_fungal"/>
</dbReference>
<dbReference type="GO" id="GO:0004672">
    <property type="term" value="F:protein kinase activity"/>
    <property type="evidence" value="ECO:0007669"/>
    <property type="project" value="InterPro"/>
</dbReference>
<dbReference type="PROSITE" id="PS50011">
    <property type="entry name" value="PROTEIN_KINASE_DOM"/>
    <property type="match status" value="1"/>
</dbReference>
<feature type="domain" description="Protein kinase" evidence="1">
    <location>
        <begin position="171"/>
        <end position="427"/>
    </location>
</feature>
<dbReference type="PANTHER" id="PTHR38248">
    <property type="entry name" value="FUNK1 6"/>
    <property type="match status" value="1"/>
</dbReference>
<evidence type="ECO:0000259" key="1">
    <source>
        <dbReference type="PROSITE" id="PS50011"/>
    </source>
</evidence>
<dbReference type="eggNOG" id="ENOG502SIZI">
    <property type="taxonomic scope" value="Eukaryota"/>
</dbReference>
<protein>
    <recommendedName>
        <fullName evidence="1">Protein kinase domain-containing protein</fullName>
    </recommendedName>
</protein>
<accession>A0A0W0FC47</accession>
<sequence length="427" mass="48779">MKQQFYEVGHGTDVDGELEMYEIMMKHSAKYCPDLELINTSGQSDDANWEHQPGLLKPDISAYTKESGVVYNDFTRTEFFMEFKWKEGDDGFDDSDKGPFEKVTQQATDTRGQLSTYAGALLISQFRTHAFSIQITRDYARLIRWDRAGAIVTRKFCYYEEPFLVDFLWRYNYASAEARGHDPTVTELKDRSHAKKVRATLGIEESQRVWKFVLIDENGEEHHFFGGKVAFKGVGVPASRATRGFLVVDSQGNRRYLKDTWRILSDTIQKEGDVYALLKEHNVPHVPDVVVSGNAVGDWQRTKTHEYVTPTSQDAMLRNHQRYFIVFAQVGTPLKDFKNSFELVQATSHAIEAHKVAYEKAKILHRDISVGNILVMDGGQGLLIDWEFSKPLDSSAPRTLERTVRNLAIHVRKTALAQTWGSEPYTC</sequence>
<organism evidence="2 3">
    <name type="scientific">Moniliophthora roreri</name>
    <name type="common">Frosty pod rot fungus</name>
    <name type="synonym">Monilia roreri</name>
    <dbReference type="NCBI Taxonomy" id="221103"/>
    <lineage>
        <taxon>Eukaryota</taxon>
        <taxon>Fungi</taxon>
        <taxon>Dikarya</taxon>
        <taxon>Basidiomycota</taxon>
        <taxon>Agaricomycotina</taxon>
        <taxon>Agaricomycetes</taxon>
        <taxon>Agaricomycetidae</taxon>
        <taxon>Agaricales</taxon>
        <taxon>Marasmiineae</taxon>
        <taxon>Marasmiaceae</taxon>
        <taxon>Moniliophthora</taxon>
    </lineage>
</organism>
<evidence type="ECO:0000313" key="2">
    <source>
        <dbReference type="EMBL" id="KTB33875.1"/>
    </source>
</evidence>
<proteinExistence type="predicted"/>
<dbReference type="AlphaFoldDB" id="A0A0W0FC47"/>
<dbReference type="PROSITE" id="PS00109">
    <property type="entry name" value="PROTEIN_KINASE_TYR"/>
    <property type="match status" value="1"/>
</dbReference>
<dbReference type="SUPFAM" id="SSF56112">
    <property type="entry name" value="Protein kinase-like (PK-like)"/>
    <property type="match status" value="1"/>
</dbReference>
<dbReference type="EMBL" id="LATX01002127">
    <property type="protein sequence ID" value="KTB33875.1"/>
    <property type="molecule type" value="Genomic_DNA"/>
</dbReference>
<gene>
    <name evidence="2" type="ORF">WG66_13548</name>
</gene>
<name>A0A0W0FC47_MONRR</name>
<dbReference type="InterPro" id="IPR011009">
    <property type="entry name" value="Kinase-like_dom_sf"/>
</dbReference>
<reference evidence="2 3" key="1">
    <citation type="submission" date="2015-12" db="EMBL/GenBank/DDBJ databases">
        <title>Draft genome sequence of Moniliophthora roreri, the causal agent of frosty pod rot of cacao.</title>
        <authorList>
            <person name="Aime M.C."/>
            <person name="Diaz-Valderrama J.R."/>
            <person name="Kijpornyongpan T."/>
            <person name="Phillips-Mora W."/>
        </authorList>
    </citation>
    <scope>NUCLEOTIDE SEQUENCE [LARGE SCALE GENOMIC DNA]</scope>
    <source>
        <strain evidence="2 3">MCA 2952</strain>
    </source>
</reference>
<dbReference type="Proteomes" id="UP000054988">
    <property type="component" value="Unassembled WGS sequence"/>
</dbReference>
<dbReference type="InterPro" id="IPR008266">
    <property type="entry name" value="Tyr_kinase_AS"/>
</dbReference>
<dbReference type="Gene3D" id="1.10.510.10">
    <property type="entry name" value="Transferase(Phosphotransferase) domain 1"/>
    <property type="match status" value="1"/>
</dbReference>
<dbReference type="PANTHER" id="PTHR38248:SF2">
    <property type="entry name" value="FUNK1 11"/>
    <property type="match status" value="1"/>
</dbReference>